<dbReference type="Proteomes" id="UP000887540">
    <property type="component" value="Unplaced"/>
</dbReference>
<dbReference type="AlphaFoldDB" id="A0A914DSC2"/>
<name>A0A914DSC2_9BILA</name>
<evidence type="ECO:0000313" key="1">
    <source>
        <dbReference type="Proteomes" id="UP000887540"/>
    </source>
</evidence>
<dbReference type="WBParaSite" id="ACRNAN_scaffold3663.g28640.t1">
    <property type="protein sequence ID" value="ACRNAN_scaffold3663.g28640.t1"/>
    <property type="gene ID" value="ACRNAN_scaffold3663.g28640"/>
</dbReference>
<proteinExistence type="predicted"/>
<protein>
    <submittedName>
        <fullName evidence="2">Uncharacterized protein</fullName>
    </submittedName>
</protein>
<accession>A0A914DSC2</accession>
<organism evidence="1 2">
    <name type="scientific">Acrobeloides nanus</name>
    <dbReference type="NCBI Taxonomy" id="290746"/>
    <lineage>
        <taxon>Eukaryota</taxon>
        <taxon>Metazoa</taxon>
        <taxon>Ecdysozoa</taxon>
        <taxon>Nematoda</taxon>
        <taxon>Chromadorea</taxon>
        <taxon>Rhabditida</taxon>
        <taxon>Tylenchina</taxon>
        <taxon>Cephalobomorpha</taxon>
        <taxon>Cephaloboidea</taxon>
        <taxon>Cephalobidae</taxon>
        <taxon>Acrobeloides</taxon>
    </lineage>
</organism>
<reference evidence="2" key="1">
    <citation type="submission" date="2022-11" db="UniProtKB">
        <authorList>
            <consortium name="WormBaseParasite"/>
        </authorList>
    </citation>
    <scope>IDENTIFICATION</scope>
</reference>
<sequence>MERRLILLHQYVSGSRQLPEKIILKKIDTTQLTCPRLGLDYDLILTSTYLTTVESSSLNTARTLWNALPREVKTISQSILFNHAVTSRKRYLELESQSVWGIGP</sequence>
<keyword evidence="1" id="KW-1185">Reference proteome</keyword>
<evidence type="ECO:0000313" key="2">
    <source>
        <dbReference type="WBParaSite" id="ACRNAN_scaffold3663.g28640.t1"/>
    </source>
</evidence>